<sequence length="198" mass="21282">MKTSAIASIATAIMAGLTIASEPIPGYDIVELSWEVKPYLTGDSITLNGTIEQVHAQLLEINPNYDTEVAPVVAEAALAESKQIARRGVISKRDHTICGHFSSANKGRIQQGIDYLWGVGGRPGNGPGPGACGRVSCSYNSAIYWCNDNSYFYQLNGYWEIANGAGQVINDCASGASWVSGQRFYNANWNVIVRGDNC</sequence>
<keyword evidence="3" id="KW-1185">Reference proteome</keyword>
<protein>
    <recommendedName>
        <fullName evidence="4">Secreted protein</fullName>
    </recommendedName>
</protein>
<evidence type="ECO:0000256" key="1">
    <source>
        <dbReference type="SAM" id="SignalP"/>
    </source>
</evidence>
<organism evidence="2 3">
    <name type="scientific">Podospora fimiseda</name>
    <dbReference type="NCBI Taxonomy" id="252190"/>
    <lineage>
        <taxon>Eukaryota</taxon>
        <taxon>Fungi</taxon>
        <taxon>Dikarya</taxon>
        <taxon>Ascomycota</taxon>
        <taxon>Pezizomycotina</taxon>
        <taxon>Sordariomycetes</taxon>
        <taxon>Sordariomycetidae</taxon>
        <taxon>Sordariales</taxon>
        <taxon>Podosporaceae</taxon>
        <taxon>Podospora</taxon>
    </lineage>
</organism>
<comment type="caution">
    <text evidence="2">The sequence shown here is derived from an EMBL/GenBank/DDBJ whole genome shotgun (WGS) entry which is preliminary data.</text>
</comment>
<dbReference type="PANTHER" id="PTHR35605">
    <property type="entry name" value="ECP2 EFFECTOR PROTEIN DOMAIN-CONTAINING PROTEIN-RELATED"/>
    <property type="match status" value="1"/>
</dbReference>
<evidence type="ECO:0000313" key="2">
    <source>
        <dbReference type="EMBL" id="KAK4224233.1"/>
    </source>
</evidence>
<dbReference type="Proteomes" id="UP001301958">
    <property type="component" value="Unassembled WGS sequence"/>
</dbReference>
<evidence type="ECO:0000313" key="3">
    <source>
        <dbReference type="Proteomes" id="UP001301958"/>
    </source>
</evidence>
<dbReference type="AlphaFoldDB" id="A0AAN7BJ27"/>
<keyword evidence="1" id="KW-0732">Signal</keyword>
<dbReference type="PANTHER" id="PTHR35605:SF1">
    <property type="entry name" value="ECP2 EFFECTOR PROTEIN DOMAIN-CONTAINING PROTEIN-RELATED"/>
    <property type="match status" value="1"/>
</dbReference>
<feature type="signal peptide" evidence="1">
    <location>
        <begin position="1"/>
        <end position="20"/>
    </location>
</feature>
<gene>
    <name evidence="2" type="ORF">QBC38DRAFT_371454</name>
</gene>
<accession>A0AAN7BJ27</accession>
<feature type="chain" id="PRO_5042878541" description="Secreted protein" evidence="1">
    <location>
        <begin position="21"/>
        <end position="198"/>
    </location>
</feature>
<evidence type="ECO:0008006" key="4">
    <source>
        <dbReference type="Google" id="ProtNLM"/>
    </source>
</evidence>
<dbReference type="EMBL" id="MU865399">
    <property type="protein sequence ID" value="KAK4224233.1"/>
    <property type="molecule type" value="Genomic_DNA"/>
</dbReference>
<name>A0AAN7BJ27_9PEZI</name>
<reference evidence="2" key="1">
    <citation type="journal article" date="2023" name="Mol. Phylogenet. Evol.">
        <title>Genome-scale phylogeny and comparative genomics of the fungal order Sordariales.</title>
        <authorList>
            <person name="Hensen N."/>
            <person name="Bonometti L."/>
            <person name="Westerberg I."/>
            <person name="Brannstrom I.O."/>
            <person name="Guillou S."/>
            <person name="Cros-Aarteil S."/>
            <person name="Calhoun S."/>
            <person name="Haridas S."/>
            <person name="Kuo A."/>
            <person name="Mondo S."/>
            <person name="Pangilinan J."/>
            <person name="Riley R."/>
            <person name="LaButti K."/>
            <person name="Andreopoulos B."/>
            <person name="Lipzen A."/>
            <person name="Chen C."/>
            <person name="Yan M."/>
            <person name="Daum C."/>
            <person name="Ng V."/>
            <person name="Clum A."/>
            <person name="Steindorff A."/>
            <person name="Ohm R.A."/>
            <person name="Martin F."/>
            <person name="Silar P."/>
            <person name="Natvig D.O."/>
            <person name="Lalanne C."/>
            <person name="Gautier V."/>
            <person name="Ament-Velasquez S.L."/>
            <person name="Kruys A."/>
            <person name="Hutchinson M.I."/>
            <person name="Powell A.J."/>
            <person name="Barry K."/>
            <person name="Miller A.N."/>
            <person name="Grigoriev I.V."/>
            <person name="Debuchy R."/>
            <person name="Gladieux P."/>
            <person name="Hiltunen Thoren M."/>
            <person name="Johannesson H."/>
        </authorList>
    </citation>
    <scope>NUCLEOTIDE SEQUENCE</scope>
    <source>
        <strain evidence="2">CBS 990.96</strain>
    </source>
</reference>
<proteinExistence type="predicted"/>
<reference evidence="2" key="2">
    <citation type="submission" date="2023-05" db="EMBL/GenBank/DDBJ databases">
        <authorList>
            <consortium name="Lawrence Berkeley National Laboratory"/>
            <person name="Steindorff A."/>
            <person name="Hensen N."/>
            <person name="Bonometti L."/>
            <person name="Westerberg I."/>
            <person name="Brannstrom I.O."/>
            <person name="Guillou S."/>
            <person name="Cros-Aarteil S."/>
            <person name="Calhoun S."/>
            <person name="Haridas S."/>
            <person name="Kuo A."/>
            <person name="Mondo S."/>
            <person name="Pangilinan J."/>
            <person name="Riley R."/>
            <person name="Labutti K."/>
            <person name="Andreopoulos B."/>
            <person name="Lipzen A."/>
            <person name="Chen C."/>
            <person name="Yanf M."/>
            <person name="Daum C."/>
            <person name="Ng V."/>
            <person name="Clum A."/>
            <person name="Ohm R."/>
            <person name="Martin F."/>
            <person name="Silar P."/>
            <person name="Natvig D."/>
            <person name="Lalanne C."/>
            <person name="Gautier V."/>
            <person name="Ament-Velasquez S.L."/>
            <person name="Kruys A."/>
            <person name="Hutchinson M.I."/>
            <person name="Powell A.J."/>
            <person name="Barry K."/>
            <person name="Miller A.N."/>
            <person name="Grigoriev I.V."/>
            <person name="Debuchy R."/>
            <person name="Gladieux P."/>
            <person name="Thoren M.H."/>
            <person name="Johannesson H."/>
        </authorList>
    </citation>
    <scope>NUCLEOTIDE SEQUENCE</scope>
    <source>
        <strain evidence="2">CBS 990.96</strain>
    </source>
</reference>